<feature type="transmembrane region" description="Helical" evidence="1">
    <location>
        <begin position="98"/>
        <end position="120"/>
    </location>
</feature>
<keyword evidence="3" id="KW-1185">Reference proteome</keyword>
<sequence length="162" mass="17172">MPGFANALLITAAVGLLVIRRTKPQRVRAAKRWWLAPAVLAYCSLRGPGFIDVHHRCTSIALLGADLCVGVAMSAAWTRTNHVWTEPDGRVWSRGTRATAGVWAAGTASRLGLVGIALLIGIHQGAGALLLALAVSLLVRTGFRELRVRAVRPAPALTAAVR</sequence>
<keyword evidence="1" id="KW-1133">Transmembrane helix</keyword>
<evidence type="ECO:0000313" key="2">
    <source>
        <dbReference type="EMBL" id="GHE34991.1"/>
    </source>
</evidence>
<dbReference type="Proteomes" id="UP000608024">
    <property type="component" value="Unassembled WGS sequence"/>
</dbReference>
<keyword evidence="1" id="KW-0812">Transmembrane</keyword>
<feature type="transmembrane region" description="Helical" evidence="1">
    <location>
        <begin position="126"/>
        <end position="143"/>
    </location>
</feature>
<protein>
    <submittedName>
        <fullName evidence="2">DUF1453 domain-containing protein</fullName>
    </submittedName>
</protein>
<reference evidence="2" key="2">
    <citation type="submission" date="2020-09" db="EMBL/GenBank/DDBJ databases">
        <authorList>
            <person name="Sun Q."/>
            <person name="Ohkuma M."/>
        </authorList>
    </citation>
    <scope>NUCLEOTIDE SEQUENCE</scope>
    <source>
        <strain evidence="2">JCM 4784</strain>
    </source>
</reference>
<evidence type="ECO:0000313" key="3">
    <source>
        <dbReference type="Proteomes" id="UP000608024"/>
    </source>
</evidence>
<dbReference type="AlphaFoldDB" id="A0A918Z2C8"/>
<accession>A0A918Z2C8</accession>
<dbReference type="RefSeq" id="WP_190133749.1">
    <property type="nucleotide sequence ID" value="NZ_BNBT01000001.1"/>
</dbReference>
<proteinExistence type="predicted"/>
<reference evidence="2" key="1">
    <citation type="journal article" date="2014" name="Int. J. Syst. Evol. Microbiol.">
        <title>Complete genome sequence of Corynebacterium casei LMG S-19264T (=DSM 44701T), isolated from a smear-ripened cheese.</title>
        <authorList>
            <consortium name="US DOE Joint Genome Institute (JGI-PGF)"/>
            <person name="Walter F."/>
            <person name="Albersmeier A."/>
            <person name="Kalinowski J."/>
            <person name="Ruckert C."/>
        </authorList>
    </citation>
    <scope>NUCLEOTIDE SEQUENCE</scope>
    <source>
        <strain evidence="2">JCM 4784</strain>
    </source>
</reference>
<organism evidence="2 3">
    <name type="scientific">Streptomyces longispororuber</name>
    <dbReference type="NCBI Taxonomy" id="68230"/>
    <lineage>
        <taxon>Bacteria</taxon>
        <taxon>Bacillati</taxon>
        <taxon>Actinomycetota</taxon>
        <taxon>Actinomycetes</taxon>
        <taxon>Kitasatosporales</taxon>
        <taxon>Streptomycetaceae</taxon>
        <taxon>Streptomyces</taxon>
    </lineage>
</organism>
<name>A0A918Z2C8_9ACTN</name>
<gene>
    <name evidence="2" type="ORF">GCM10018785_00860</name>
</gene>
<dbReference type="EMBL" id="BNBT01000001">
    <property type="protein sequence ID" value="GHE34991.1"/>
    <property type="molecule type" value="Genomic_DNA"/>
</dbReference>
<evidence type="ECO:0000256" key="1">
    <source>
        <dbReference type="SAM" id="Phobius"/>
    </source>
</evidence>
<comment type="caution">
    <text evidence="2">The sequence shown here is derived from an EMBL/GenBank/DDBJ whole genome shotgun (WGS) entry which is preliminary data.</text>
</comment>
<keyword evidence="1" id="KW-0472">Membrane</keyword>